<feature type="domain" description="Phage terminase large subunit N-terminal" evidence="1">
    <location>
        <begin position="71"/>
        <end position="233"/>
    </location>
</feature>
<evidence type="ECO:0000313" key="2">
    <source>
        <dbReference type="EMBL" id="SHF18312.1"/>
    </source>
</evidence>
<dbReference type="AlphaFoldDB" id="A0A1M4ZKG7"/>
<sequence>MSLTDAEIVFLEQLIHDREVDRLVSKLTTINEETNPNYKLLFEAINGQKWGFNEHNRPVLLYGYSGVALEGSSRSGKTWSGVDIIIYLATIKHKKEGCTINIYRETYNEFKTTVYEDFKRRLDDYGLPNPFHNAKEVPSFRIGKTVINMLGDGKHGGGCDYAFFNEAMMISKSIFDQVKMRCRKFWWMDYNPSFTDHWVFDSVTTREDVAFLRTTFKDNPFISGNELKEILGYEPWLPGSYEVTSDNVLYNGQPISETNQPPPHPLNIDQGTADEFMWKVYGLGLRGAMKGVIFPQITWIDKFPEYYEGIYGNDFGFTSDPNAFGRYYEDENNIYLEPLLYESIETADVLGSCYDKLNISESDLIICDSSDKHVSEKNGTVQMVQDLINLGWNAMKVSKTKSVTYHLLSMKKKKIHIVKNHLYQKSKKEVENYKWREINGILINQPIDKYNHMWDWARYCHMAWNSGQDLEAEWN</sequence>
<reference evidence="3" key="1">
    <citation type="submission" date="2016-11" db="EMBL/GenBank/DDBJ databases">
        <authorList>
            <person name="Varghese N."/>
            <person name="Submissions S."/>
        </authorList>
    </citation>
    <scope>NUCLEOTIDE SEQUENCE [LARGE SCALE GENOMIC DNA]</scope>
    <source>
        <strain evidence="3">YR203</strain>
    </source>
</reference>
<dbReference type="PANTHER" id="PTHR39184:SF1">
    <property type="entry name" value="PBSX PHAGE TERMINASE LARGE SUBUNIT"/>
    <property type="match status" value="1"/>
</dbReference>
<dbReference type="InterPro" id="IPR035412">
    <property type="entry name" value="Terminase_L_N"/>
</dbReference>
<dbReference type="Gene3D" id="3.30.420.280">
    <property type="match status" value="1"/>
</dbReference>
<name>A0A1M4ZKG7_9FLAO</name>
<dbReference type="InterPro" id="IPR052380">
    <property type="entry name" value="Viral_DNA_packaging_terminase"/>
</dbReference>
<dbReference type="RefSeq" id="WP_073172519.1">
    <property type="nucleotide sequence ID" value="NZ_FQVE01000002.1"/>
</dbReference>
<dbReference type="EMBL" id="FQVE01000002">
    <property type="protein sequence ID" value="SHF18312.1"/>
    <property type="molecule type" value="Genomic_DNA"/>
</dbReference>
<accession>A0A1M4ZKG7</accession>
<proteinExistence type="predicted"/>
<dbReference type="Proteomes" id="UP000184108">
    <property type="component" value="Unassembled WGS sequence"/>
</dbReference>
<dbReference type="Gene3D" id="3.40.50.300">
    <property type="entry name" value="P-loop containing nucleotide triphosphate hydrolases"/>
    <property type="match status" value="1"/>
</dbReference>
<protein>
    <submittedName>
        <fullName evidence="2">Phage terminase, large subunit, PBSX family</fullName>
    </submittedName>
</protein>
<evidence type="ECO:0000259" key="1">
    <source>
        <dbReference type="Pfam" id="PF04466"/>
    </source>
</evidence>
<organism evidence="2 3">
    <name type="scientific">Chryseobacterium vrystaatense</name>
    <dbReference type="NCBI Taxonomy" id="307480"/>
    <lineage>
        <taxon>Bacteria</taxon>
        <taxon>Pseudomonadati</taxon>
        <taxon>Bacteroidota</taxon>
        <taxon>Flavobacteriia</taxon>
        <taxon>Flavobacteriales</taxon>
        <taxon>Weeksellaceae</taxon>
        <taxon>Chryseobacterium group</taxon>
        <taxon>Chryseobacterium</taxon>
    </lineage>
</organism>
<gene>
    <name evidence="2" type="ORF">SAMN02787073_1620</name>
</gene>
<dbReference type="Pfam" id="PF04466">
    <property type="entry name" value="Terminase_3"/>
    <property type="match status" value="1"/>
</dbReference>
<dbReference type="PANTHER" id="PTHR39184">
    <property type="match status" value="1"/>
</dbReference>
<dbReference type="InterPro" id="IPR027417">
    <property type="entry name" value="P-loop_NTPase"/>
</dbReference>
<evidence type="ECO:0000313" key="3">
    <source>
        <dbReference type="Proteomes" id="UP000184108"/>
    </source>
</evidence>